<reference evidence="1" key="1">
    <citation type="submission" date="2017-05" db="UniProtKB">
        <authorList>
            <consortium name="EnsemblMetazoa"/>
        </authorList>
    </citation>
    <scope>IDENTIFICATION</scope>
</reference>
<sequence length="84" mass="9866">MLPLLDVTDQYRWLIILRDHSPTILQSFVLESASIFFLNPIKNKIFANKVTAQYYLLPHAICHICEKCLPYFPEPILLLDYVDQ</sequence>
<protein>
    <submittedName>
        <fullName evidence="1">Uncharacterized protein</fullName>
    </submittedName>
</protein>
<evidence type="ECO:0000313" key="1">
    <source>
        <dbReference type="EnsemblMetazoa" id="Aqu2.1.31764_001"/>
    </source>
</evidence>
<name>A0A1X7UW58_AMPQE</name>
<proteinExistence type="predicted"/>
<dbReference type="InParanoid" id="A0A1X7UW58"/>
<dbReference type="EnsemblMetazoa" id="Aqu2.1.31764_001">
    <property type="protein sequence ID" value="Aqu2.1.31764_001"/>
    <property type="gene ID" value="Aqu2.1.31764"/>
</dbReference>
<dbReference type="AlphaFoldDB" id="A0A1X7UW58"/>
<accession>A0A1X7UW58</accession>
<organism evidence="1">
    <name type="scientific">Amphimedon queenslandica</name>
    <name type="common">Sponge</name>
    <dbReference type="NCBI Taxonomy" id="400682"/>
    <lineage>
        <taxon>Eukaryota</taxon>
        <taxon>Metazoa</taxon>
        <taxon>Porifera</taxon>
        <taxon>Demospongiae</taxon>
        <taxon>Heteroscleromorpha</taxon>
        <taxon>Haplosclerida</taxon>
        <taxon>Niphatidae</taxon>
        <taxon>Amphimedon</taxon>
    </lineage>
</organism>